<proteinExistence type="predicted"/>
<keyword evidence="2" id="KW-1185">Reference proteome</keyword>
<organism evidence="1 2">
    <name type="scientific">Geodermatophilus siccatus</name>
    <dbReference type="NCBI Taxonomy" id="1137991"/>
    <lineage>
        <taxon>Bacteria</taxon>
        <taxon>Bacillati</taxon>
        <taxon>Actinomycetota</taxon>
        <taxon>Actinomycetes</taxon>
        <taxon>Geodermatophilales</taxon>
        <taxon>Geodermatophilaceae</taxon>
        <taxon>Geodermatophilus</taxon>
    </lineage>
</organism>
<dbReference type="Proteomes" id="UP000198680">
    <property type="component" value="Unassembled WGS sequence"/>
</dbReference>
<feature type="non-terminal residue" evidence="1">
    <location>
        <position position="1"/>
    </location>
</feature>
<dbReference type="AlphaFoldDB" id="A0A1H0BT42"/>
<dbReference type="RefSeq" id="WP_175479738.1">
    <property type="nucleotide sequence ID" value="NZ_FNHE01000027.1"/>
</dbReference>
<protein>
    <submittedName>
        <fullName evidence="1">Uncharacterized protein</fullName>
    </submittedName>
</protein>
<dbReference type="EMBL" id="FNHE01000027">
    <property type="protein sequence ID" value="SDN48834.1"/>
    <property type="molecule type" value="Genomic_DNA"/>
</dbReference>
<reference evidence="2" key="1">
    <citation type="submission" date="2016-10" db="EMBL/GenBank/DDBJ databases">
        <authorList>
            <person name="Varghese N."/>
            <person name="Submissions S."/>
        </authorList>
    </citation>
    <scope>NUCLEOTIDE SEQUENCE [LARGE SCALE GENOMIC DNA]</scope>
    <source>
        <strain evidence="2">DSM 45419</strain>
    </source>
</reference>
<gene>
    <name evidence="1" type="ORF">SAMN05660642_04934</name>
</gene>
<accession>A0A1H0BT42</accession>
<name>A0A1H0BT42_9ACTN</name>
<dbReference type="InterPro" id="IPR028994">
    <property type="entry name" value="Integrin_alpha_N"/>
</dbReference>
<sequence length="360" mass="38558">GYDLADERDRAFAFDFDHSGRLDHIALYRPGRSILWMLNNSGGSFGPVSQGLLQRIDFHLSSNRDRVLAFDYKSSGAQDYVVLNRPGAGIFWIVSHPSYVGWVPAFRSRDPANSIAVALRNDTELRLRHFSSAADGWIFFEGSRDVPPRAVSTCFSPGSARIRYSSAAGELALEWNGPRVGGGAVKQQLPGYEVLIFGGDGANPWVTFHLINQPPSGHQVQAGMQVWLMCSGDMPGPRWLDGVTPNGSVILSLNTSGSGSRWRVHDAGGGGIHLECLGDQPGPRWLDGVTGNGSVVLSPDTSGSGSRWRVHDAGGGGIHLECLGDQPGPRWLDGVTGNGSVVLSPDTSGSGSRWVSRIAI</sequence>
<evidence type="ECO:0000313" key="1">
    <source>
        <dbReference type="EMBL" id="SDN48834.1"/>
    </source>
</evidence>
<dbReference type="SUPFAM" id="SSF69318">
    <property type="entry name" value="Integrin alpha N-terminal domain"/>
    <property type="match status" value="1"/>
</dbReference>
<evidence type="ECO:0000313" key="2">
    <source>
        <dbReference type="Proteomes" id="UP000198680"/>
    </source>
</evidence>